<sequence length="91" mass="10608">MNLDDLKKKVSFKKSFLTIIIVWCFKLFLDLNNENFSFKNFIINTLALIISFVLSFYFVSDKSFEDLNVSRFASMVLPITLLALFLVNLII</sequence>
<comment type="caution">
    <text evidence="2">The sequence shown here is derived from an EMBL/GenBank/DDBJ whole genome shotgun (WGS) entry which is preliminary data.</text>
</comment>
<accession>A0AAW9MP35</accession>
<evidence type="ECO:0000313" key="2">
    <source>
        <dbReference type="EMBL" id="MEB3428781.1"/>
    </source>
</evidence>
<dbReference type="EMBL" id="JAYKOT010000001">
    <property type="protein sequence ID" value="MEB3428781.1"/>
    <property type="molecule type" value="Genomic_DNA"/>
</dbReference>
<name>A0AAW9MP35_9FIRM</name>
<proteinExistence type="predicted"/>
<feature type="transmembrane region" description="Helical" evidence="1">
    <location>
        <begin position="72"/>
        <end position="90"/>
    </location>
</feature>
<keyword evidence="1" id="KW-0472">Membrane</keyword>
<feature type="transmembrane region" description="Helical" evidence="1">
    <location>
        <begin position="41"/>
        <end position="60"/>
    </location>
</feature>
<keyword evidence="3" id="KW-1185">Reference proteome</keyword>
<reference evidence="2 3" key="1">
    <citation type="submission" date="2024-01" db="EMBL/GenBank/DDBJ databases">
        <title>Complete genome sequence of Citroniella saccharovorans strain M6.X9, isolated from human fecal sample.</title>
        <authorList>
            <person name="Cheng G."/>
            <person name="Westerholm M."/>
            <person name="Schnurer A."/>
        </authorList>
    </citation>
    <scope>NUCLEOTIDE SEQUENCE [LARGE SCALE GENOMIC DNA]</scope>
    <source>
        <strain evidence="2 3">DSM 29873</strain>
    </source>
</reference>
<feature type="transmembrane region" description="Helical" evidence="1">
    <location>
        <begin position="12"/>
        <end position="29"/>
    </location>
</feature>
<evidence type="ECO:0000313" key="3">
    <source>
        <dbReference type="Proteomes" id="UP001357733"/>
    </source>
</evidence>
<gene>
    <name evidence="2" type="ORF">VLK81_01875</name>
</gene>
<dbReference type="AlphaFoldDB" id="A0AAW9MP35"/>
<dbReference type="Proteomes" id="UP001357733">
    <property type="component" value="Unassembled WGS sequence"/>
</dbReference>
<keyword evidence="1" id="KW-0812">Transmembrane</keyword>
<organism evidence="2 3">
    <name type="scientific">Citroniella saccharovorans</name>
    <dbReference type="NCBI Taxonomy" id="2053367"/>
    <lineage>
        <taxon>Bacteria</taxon>
        <taxon>Bacillati</taxon>
        <taxon>Bacillota</taxon>
        <taxon>Tissierellia</taxon>
        <taxon>Tissierellales</taxon>
        <taxon>Peptoniphilaceae</taxon>
        <taxon>Citroniella</taxon>
    </lineage>
</organism>
<protein>
    <submittedName>
        <fullName evidence="2">Uncharacterized protein</fullName>
    </submittedName>
</protein>
<keyword evidence="1" id="KW-1133">Transmembrane helix</keyword>
<evidence type="ECO:0000256" key="1">
    <source>
        <dbReference type="SAM" id="Phobius"/>
    </source>
</evidence>